<dbReference type="RefSeq" id="WP_188401847.1">
    <property type="nucleotide sequence ID" value="NZ_BMCE01000001.1"/>
</dbReference>
<evidence type="ECO:0008006" key="3">
    <source>
        <dbReference type="Google" id="ProtNLM"/>
    </source>
</evidence>
<gene>
    <name evidence="1" type="ORF">JYA64_20135</name>
</gene>
<evidence type="ECO:0000313" key="2">
    <source>
        <dbReference type="Proteomes" id="UP001319060"/>
    </source>
</evidence>
<protein>
    <recommendedName>
        <fullName evidence="3">ImmA/IrrE family metallo-endopeptidase</fullName>
    </recommendedName>
</protein>
<comment type="caution">
    <text evidence="1">The sequence shown here is derived from an EMBL/GenBank/DDBJ whole genome shotgun (WGS) entry which is preliminary data.</text>
</comment>
<reference evidence="1 2" key="1">
    <citation type="submission" date="2021-01" db="EMBL/GenBank/DDBJ databases">
        <title>Genome Sequencing of Type Strains.</title>
        <authorList>
            <person name="Lemaire J.F."/>
            <person name="Inderbitzin P."/>
            <person name="Collins S.B."/>
            <person name="Wespe N."/>
            <person name="Knight-Connoni V."/>
        </authorList>
    </citation>
    <scope>NUCLEOTIDE SEQUENCE [LARGE SCALE GENOMIC DNA]</scope>
    <source>
        <strain evidence="1 2">DSM 14730</strain>
    </source>
</reference>
<name>A0ABS2ZHG9_9BACL</name>
<sequence length="148" mass="17192">MNVKRIINDLLIQSGSKVSVEIDTYFPGGRLIGGKYSMSHHSITMYIEVIKEQCLQLFSSLEYMADYFAVVFAHELGHAEDPELAILAEQLDECRTEMERNKISLKIEENAWDFARELLPEMNYVFMDRIIFHSLLPYHDRLSQTDIA</sequence>
<accession>A0ABS2ZHG9</accession>
<proteinExistence type="predicted"/>
<organism evidence="1 2">
    <name type="scientific">Fictibacillus barbaricus</name>
    <dbReference type="NCBI Taxonomy" id="182136"/>
    <lineage>
        <taxon>Bacteria</taxon>
        <taxon>Bacillati</taxon>
        <taxon>Bacillota</taxon>
        <taxon>Bacilli</taxon>
        <taxon>Bacillales</taxon>
        <taxon>Fictibacillaceae</taxon>
        <taxon>Fictibacillus</taxon>
    </lineage>
</organism>
<keyword evidence="2" id="KW-1185">Reference proteome</keyword>
<dbReference type="EMBL" id="JAFHKS010000044">
    <property type="protein sequence ID" value="MBN3547627.1"/>
    <property type="molecule type" value="Genomic_DNA"/>
</dbReference>
<dbReference type="Proteomes" id="UP001319060">
    <property type="component" value="Unassembled WGS sequence"/>
</dbReference>
<evidence type="ECO:0000313" key="1">
    <source>
        <dbReference type="EMBL" id="MBN3547627.1"/>
    </source>
</evidence>